<sequence>MKALIHSYLFAAFALLLPTWAVAVDLPTPEAPKIEAGGYLLLDFQSGNVLAQFNADERMEPASLTKIMTAYVVFNELSEGNLKLDDEVLVSEKAWRTSGSKMFIEVGKRIRVEDLIQGMIIQSGNDASVALAEHIAGSEMTFAELMNAQAKRLGMIHSHFTNAPGLPNPNHYSTPRDIAILATALIRDFPQYYRWYSQAEFTYNGIKQQNRNRLLSQDPSVDGVKTGFTDAAGYCLVSSAKRDGQRMIAVVMKTPNPTVRARDSLALLNYGFRFFETHVLFPAQKPLETLRIWKGSMKALPVGSATDVAVTIPRGRYDQLTTRLEKPAELFAPVAAGEAIGEIVIALGEQDIKRIPLVALQEVTLGGIWRRMIDTVLRWFQ</sequence>
<dbReference type="PRINTS" id="PR00725">
    <property type="entry name" value="DADACBPTASE1"/>
</dbReference>
<dbReference type="AlphaFoldDB" id="A0A839H8D2"/>
<feature type="domain" description="Peptidase S11 D-Ala-D-Ala carboxypeptidase A C-terminal" evidence="17">
    <location>
        <begin position="275"/>
        <end position="365"/>
    </location>
</feature>
<feature type="active site" evidence="13">
    <location>
        <position position="123"/>
    </location>
</feature>
<dbReference type="GO" id="GO:0006508">
    <property type="term" value="P:proteolysis"/>
    <property type="evidence" value="ECO:0007669"/>
    <property type="project" value="UniProtKB-KW"/>
</dbReference>
<dbReference type="PANTHER" id="PTHR21581:SF6">
    <property type="entry name" value="TRAFFICKING PROTEIN PARTICLE COMPLEX SUBUNIT 12"/>
    <property type="match status" value="1"/>
</dbReference>
<dbReference type="GO" id="GO:0009252">
    <property type="term" value="P:peptidoglycan biosynthetic process"/>
    <property type="evidence" value="ECO:0007669"/>
    <property type="project" value="UniProtKB-UniPathway"/>
</dbReference>
<dbReference type="PANTHER" id="PTHR21581">
    <property type="entry name" value="D-ALANYL-D-ALANINE CARBOXYPEPTIDASE"/>
    <property type="match status" value="1"/>
</dbReference>
<dbReference type="EMBL" id="JABVCQ010000009">
    <property type="protein sequence ID" value="MBB1125695.1"/>
    <property type="molecule type" value="Genomic_DNA"/>
</dbReference>
<dbReference type="SMART" id="SM00936">
    <property type="entry name" value="PBP5_C"/>
    <property type="match status" value="1"/>
</dbReference>
<gene>
    <name evidence="18" type="ORF">HUK38_05535</name>
</gene>
<organism evidence="18 19">
    <name type="scientific">Thiospirillum jenense</name>
    <dbReference type="NCBI Taxonomy" id="1653858"/>
    <lineage>
        <taxon>Bacteria</taxon>
        <taxon>Pseudomonadati</taxon>
        <taxon>Pseudomonadota</taxon>
        <taxon>Gammaproteobacteria</taxon>
        <taxon>Chromatiales</taxon>
        <taxon>Chromatiaceae</taxon>
        <taxon>Thiospirillum</taxon>
    </lineage>
</organism>
<feature type="active site" description="Acyl-ester intermediate" evidence="13">
    <location>
        <position position="63"/>
    </location>
</feature>
<dbReference type="SUPFAM" id="SSF69189">
    <property type="entry name" value="Penicillin-binding protein associated domain"/>
    <property type="match status" value="1"/>
</dbReference>
<dbReference type="InterPro" id="IPR037167">
    <property type="entry name" value="Peptidase_S11_C_sf"/>
</dbReference>
<evidence type="ECO:0000256" key="5">
    <source>
        <dbReference type="ARBA" id="ARBA00022645"/>
    </source>
</evidence>
<keyword evidence="10" id="KW-0573">Peptidoglycan synthesis</keyword>
<reference evidence="18 19" key="1">
    <citation type="journal article" date="2020" name="Arch. Microbiol.">
        <title>The genome sequence of the giant phototrophic gammaproteobacterium Thiospirillum jenense gives insight into its physiological properties and phylogenetic relationships.</title>
        <authorList>
            <person name="Imhoff J.F."/>
            <person name="Meyer T.E."/>
            <person name="Kyndt J.A."/>
        </authorList>
    </citation>
    <scope>NUCLEOTIDE SEQUENCE [LARGE SCALE GENOMIC DNA]</scope>
    <source>
        <strain evidence="18 19">DSM 216</strain>
    </source>
</reference>
<dbReference type="InterPro" id="IPR015956">
    <property type="entry name" value="Peniciliin-bd_prot_C_sf"/>
</dbReference>
<keyword evidence="19" id="KW-1185">Reference proteome</keyword>
<dbReference type="GO" id="GO:0071555">
    <property type="term" value="P:cell wall organization"/>
    <property type="evidence" value="ECO:0007669"/>
    <property type="project" value="UniProtKB-KW"/>
</dbReference>
<evidence type="ECO:0000256" key="14">
    <source>
        <dbReference type="PIRSR" id="PIRSR618044-2"/>
    </source>
</evidence>
<evidence type="ECO:0000313" key="18">
    <source>
        <dbReference type="EMBL" id="MBB1125695.1"/>
    </source>
</evidence>
<evidence type="ECO:0000256" key="12">
    <source>
        <dbReference type="ARBA" id="ARBA00034000"/>
    </source>
</evidence>
<feature type="chain" id="PRO_5032302931" description="serine-type D-Ala-D-Ala carboxypeptidase" evidence="16">
    <location>
        <begin position="24"/>
        <end position="381"/>
    </location>
</feature>
<accession>A0A839H8D2</accession>
<dbReference type="RefSeq" id="WP_182583292.1">
    <property type="nucleotide sequence ID" value="NZ_JABVCQ010000009.1"/>
</dbReference>
<keyword evidence="8" id="KW-0378">Hydrolase</keyword>
<evidence type="ECO:0000256" key="13">
    <source>
        <dbReference type="PIRSR" id="PIRSR618044-1"/>
    </source>
</evidence>
<evidence type="ECO:0000256" key="7">
    <source>
        <dbReference type="ARBA" id="ARBA00022729"/>
    </source>
</evidence>
<keyword evidence="9" id="KW-0133">Cell shape</keyword>
<dbReference type="InterPro" id="IPR012338">
    <property type="entry name" value="Beta-lactam/transpept-like"/>
</dbReference>
<dbReference type="Gene3D" id="2.60.410.10">
    <property type="entry name" value="D-Ala-D-Ala carboxypeptidase, C-terminal domain"/>
    <property type="match status" value="1"/>
</dbReference>
<feature type="binding site" evidence="14">
    <location>
        <position position="225"/>
    </location>
    <ligand>
        <name>substrate</name>
    </ligand>
</feature>
<dbReference type="GO" id="GO:0009002">
    <property type="term" value="F:serine-type D-Ala-D-Ala carboxypeptidase activity"/>
    <property type="evidence" value="ECO:0007669"/>
    <property type="project" value="UniProtKB-EC"/>
</dbReference>
<evidence type="ECO:0000256" key="3">
    <source>
        <dbReference type="ARBA" id="ARBA00007164"/>
    </source>
</evidence>
<comment type="similarity">
    <text evidence="3 15">Belongs to the peptidase S11 family.</text>
</comment>
<comment type="function">
    <text evidence="1">Removes C-terminal D-alanyl residues from sugar-peptide cell wall precursors.</text>
</comment>
<dbReference type="GO" id="GO:0008360">
    <property type="term" value="P:regulation of cell shape"/>
    <property type="evidence" value="ECO:0007669"/>
    <property type="project" value="UniProtKB-KW"/>
</dbReference>
<evidence type="ECO:0000256" key="10">
    <source>
        <dbReference type="ARBA" id="ARBA00022984"/>
    </source>
</evidence>
<dbReference type="Gene3D" id="3.40.710.10">
    <property type="entry name" value="DD-peptidase/beta-lactamase superfamily"/>
    <property type="match status" value="1"/>
</dbReference>
<comment type="caution">
    <text evidence="18">The sequence shown here is derived from an EMBL/GenBank/DDBJ whole genome shotgun (WGS) entry which is preliminary data.</text>
</comment>
<keyword evidence="6" id="KW-0645">Protease</keyword>
<name>A0A839H8D2_9GAMM</name>
<evidence type="ECO:0000313" key="19">
    <source>
        <dbReference type="Proteomes" id="UP000548632"/>
    </source>
</evidence>
<comment type="pathway">
    <text evidence="2">Cell wall biogenesis; peptidoglycan biosynthesis.</text>
</comment>
<keyword evidence="11" id="KW-0961">Cell wall biogenesis/degradation</keyword>
<evidence type="ECO:0000256" key="16">
    <source>
        <dbReference type="SAM" id="SignalP"/>
    </source>
</evidence>
<feature type="active site" description="Proton acceptor" evidence="13">
    <location>
        <position position="66"/>
    </location>
</feature>
<evidence type="ECO:0000259" key="17">
    <source>
        <dbReference type="SMART" id="SM00936"/>
    </source>
</evidence>
<keyword evidence="5 18" id="KW-0121">Carboxypeptidase</keyword>
<dbReference type="InterPro" id="IPR012907">
    <property type="entry name" value="Peptidase_S11_C"/>
</dbReference>
<evidence type="ECO:0000256" key="4">
    <source>
        <dbReference type="ARBA" id="ARBA00012448"/>
    </source>
</evidence>
<dbReference type="EC" id="3.4.16.4" evidence="4"/>
<proteinExistence type="inferred from homology"/>
<evidence type="ECO:0000256" key="11">
    <source>
        <dbReference type="ARBA" id="ARBA00023316"/>
    </source>
</evidence>
<dbReference type="InterPro" id="IPR018044">
    <property type="entry name" value="Peptidase_S11"/>
</dbReference>
<feature type="signal peptide" evidence="16">
    <location>
        <begin position="1"/>
        <end position="23"/>
    </location>
</feature>
<evidence type="ECO:0000256" key="6">
    <source>
        <dbReference type="ARBA" id="ARBA00022670"/>
    </source>
</evidence>
<dbReference type="InterPro" id="IPR001967">
    <property type="entry name" value="Peptidase_S11_N"/>
</dbReference>
<dbReference type="Pfam" id="PF07943">
    <property type="entry name" value="PBP5_C"/>
    <property type="match status" value="1"/>
</dbReference>
<dbReference type="Proteomes" id="UP000548632">
    <property type="component" value="Unassembled WGS sequence"/>
</dbReference>
<evidence type="ECO:0000256" key="9">
    <source>
        <dbReference type="ARBA" id="ARBA00022960"/>
    </source>
</evidence>
<protein>
    <recommendedName>
        <fullName evidence="4">serine-type D-Ala-D-Ala carboxypeptidase</fullName>
        <ecNumber evidence="4">3.4.16.4</ecNumber>
    </recommendedName>
</protein>
<evidence type="ECO:0000256" key="8">
    <source>
        <dbReference type="ARBA" id="ARBA00022801"/>
    </source>
</evidence>
<comment type="catalytic activity">
    <reaction evidence="12">
        <text>Preferential cleavage: (Ac)2-L-Lys-D-Ala-|-D-Ala. Also transpeptidation of peptidyl-alanyl moieties that are N-acyl substituents of D-alanine.</text>
        <dbReference type="EC" id="3.4.16.4"/>
    </reaction>
</comment>
<keyword evidence="7 16" id="KW-0732">Signal</keyword>
<evidence type="ECO:0000256" key="2">
    <source>
        <dbReference type="ARBA" id="ARBA00004752"/>
    </source>
</evidence>
<evidence type="ECO:0000256" key="15">
    <source>
        <dbReference type="RuleBase" id="RU004016"/>
    </source>
</evidence>
<dbReference type="SUPFAM" id="SSF56601">
    <property type="entry name" value="beta-lactamase/transpeptidase-like"/>
    <property type="match status" value="1"/>
</dbReference>
<dbReference type="Pfam" id="PF00768">
    <property type="entry name" value="Peptidase_S11"/>
    <property type="match status" value="1"/>
</dbReference>
<evidence type="ECO:0000256" key="1">
    <source>
        <dbReference type="ARBA" id="ARBA00003217"/>
    </source>
</evidence>
<dbReference type="UniPathway" id="UPA00219"/>